<evidence type="ECO:0000256" key="2">
    <source>
        <dbReference type="ARBA" id="ARBA00023008"/>
    </source>
</evidence>
<dbReference type="InterPro" id="IPR003735">
    <property type="entry name" value="Metal_Tscrpt_repr"/>
</dbReference>
<dbReference type="InterPro" id="IPR038390">
    <property type="entry name" value="Metal_Tscrpt_repr_sf"/>
</dbReference>
<proteinExistence type="inferred from homology"/>
<comment type="caution">
    <text evidence="3">The sequence shown here is derived from an EMBL/GenBank/DDBJ whole genome shotgun (WGS) entry which is preliminary data.</text>
</comment>
<dbReference type="GO" id="GO:0045892">
    <property type="term" value="P:negative regulation of DNA-templated transcription"/>
    <property type="evidence" value="ECO:0007669"/>
    <property type="project" value="UniProtKB-ARBA"/>
</dbReference>
<dbReference type="AlphaFoldDB" id="A0A936TEZ1"/>
<dbReference type="PANTHER" id="PTHR33677:SF5">
    <property type="entry name" value="TRANSCRIPTIONAL REPRESSOR FRMR"/>
    <property type="match status" value="1"/>
</dbReference>
<evidence type="ECO:0000256" key="1">
    <source>
        <dbReference type="ARBA" id="ARBA00005428"/>
    </source>
</evidence>
<dbReference type="GO" id="GO:0046872">
    <property type="term" value="F:metal ion binding"/>
    <property type="evidence" value="ECO:0007669"/>
    <property type="project" value="InterPro"/>
</dbReference>
<dbReference type="EMBL" id="JADJZA010000007">
    <property type="protein sequence ID" value="MBK9297552.1"/>
    <property type="molecule type" value="Genomic_DNA"/>
</dbReference>
<dbReference type="Gene3D" id="1.20.58.1000">
    <property type="entry name" value="Metal-sensitive repressor, helix protomer"/>
    <property type="match status" value="1"/>
</dbReference>
<keyword evidence="2" id="KW-0186">Copper</keyword>
<reference evidence="3 4" key="1">
    <citation type="submission" date="2020-10" db="EMBL/GenBank/DDBJ databases">
        <title>Connecting structure to function with the recovery of over 1000 high-quality activated sludge metagenome-assembled genomes encoding full-length rRNA genes using long-read sequencing.</title>
        <authorList>
            <person name="Singleton C.M."/>
            <person name="Petriglieri F."/>
            <person name="Kristensen J.M."/>
            <person name="Kirkegaard R.H."/>
            <person name="Michaelsen T.Y."/>
            <person name="Andersen M.H."/>
            <person name="Karst S.M."/>
            <person name="Dueholm M.S."/>
            <person name="Nielsen P.H."/>
            <person name="Albertsen M."/>
        </authorList>
    </citation>
    <scope>NUCLEOTIDE SEQUENCE [LARGE SCALE GENOMIC DNA]</scope>
    <source>
        <strain evidence="3">Lyne_18-Q3-R50-59_MAXAC.006</strain>
    </source>
</reference>
<name>A0A936TEZ1_9ACTN</name>
<dbReference type="Pfam" id="PF02583">
    <property type="entry name" value="Trns_repr_metal"/>
    <property type="match status" value="1"/>
</dbReference>
<evidence type="ECO:0000313" key="4">
    <source>
        <dbReference type="Proteomes" id="UP000727993"/>
    </source>
</evidence>
<dbReference type="GO" id="GO:0003677">
    <property type="term" value="F:DNA binding"/>
    <property type="evidence" value="ECO:0007669"/>
    <property type="project" value="InterPro"/>
</dbReference>
<sequence length="89" mass="10057">MDLPEEVVDDLRKRLRRIGGQIEGIERMLDDGRECRDLVTQISAANRALERTGFRLVSAGMTYCISNPEAAEADGYPIDEVEKMFLRLA</sequence>
<organism evidence="3 4">
    <name type="scientific">Candidatus Neomicrothrix subdominans</name>
    <dbReference type="NCBI Taxonomy" id="2954438"/>
    <lineage>
        <taxon>Bacteria</taxon>
        <taxon>Bacillati</taxon>
        <taxon>Actinomycetota</taxon>
        <taxon>Acidimicrobiia</taxon>
        <taxon>Acidimicrobiales</taxon>
        <taxon>Microthrixaceae</taxon>
        <taxon>Candidatus Neomicrothrix</taxon>
    </lineage>
</organism>
<evidence type="ECO:0000313" key="3">
    <source>
        <dbReference type="EMBL" id="MBK9297552.1"/>
    </source>
</evidence>
<dbReference type="PANTHER" id="PTHR33677">
    <property type="entry name" value="TRANSCRIPTIONAL REPRESSOR FRMR-RELATED"/>
    <property type="match status" value="1"/>
</dbReference>
<gene>
    <name evidence="3" type="ORF">IPN02_12110</name>
</gene>
<comment type="similarity">
    <text evidence="1">Belongs to the CsoR family.</text>
</comment>
<protein>
    <submittedName>
        <fullName evidence="3">Metal-sensitive transcriptional regulator</fullName>
    </submittedName>
</protein>
<dbReference type="Proteomes" id="UP000727993">
    <property type="component" value="Unassembled WGS sequence"/>
</dbReference>
<accession>A0A936TEZ1</accession>
<dbReference type="CDD" id="cd10148">
    <property type="entry name" value="CsoR-like_DUF156"/>
    <property type="match status" value="1"/>
</dbReference>